<keyword evidence="1" id="KW-1133">Transmembrane helix</keyword>
<dbReference type="EMBL" id="AGSI01000003">
    <property type="protein sequence ID" value="EIE25892.1"/>
    <property type="molecule type" value="Genomic_DNA"/>
</dbReference>
<evidence type="ECO:0000313" key="3">
    <source>
        <dbReference type="Proteomes" id="UP000007264"/>
    </source>
</evidence>
<dbReference type="RefSeq" id="XP_005650436.1">
    <property type="nucleotide sequence ID" value="XM_005650379.1"/>
</dbReference>
<accession>I0Z5H3</accession>
<organism evidence="2 3">
    <name type="scientific">Coccomyxa subellipsoidea (strain C-169)</name>
    <name type="common">Green microalga</name>
    <dbReference type="NCBI Taxonomy" id="574566"/>
    <lineage>
        <taxon>Eukaryota</taxon>
        <taxon>Viridiplantae</taxon>
        <taxon>Chlorophyta</taxon>
        <taxon>core chlorophytes</taxon>
        <taxon>Trebouxiophyceae</taxon>
        <taxon>Trebouxiophyceae incertae sedis</taxon>
        <taxon>Coccomyxaceae</taxon>
        <taxon>Coccomyxa</taxon>
        <taxon>Coccomyxa subellipsoidea</taxon>
    </lineage>
</organism>
<keyword evidence="3" id="KW-1185">Reference proteome</keyword>
<dbReference type="OrthoDB" id="5523505at2759"/>
<gene>
    <name evidence="2" type="ORF">COCSUDRAFT_60902</name>
</gene>
<dbReference type="GeneID" id="17043896"/>
<dbReference type="KEGG" id="csl:COCSUDRAFT_60902"/>
<keyword evidence="1" id="KW-0472">Membrane</keyword>
<dbReference type="Proteomes" id="UP000007264">
    <property type="component" value="Unassembled WGS sequence"/>
</dbReference>
<name>I0Z5H3_COCSC</name>
<dbReference type="eggNOG" id="ENOG502S9M4">
    <property type="taxonomic scope" value="Eukaryota"/>
</dbReference>
<protein>
    <recommendedName>
        <fullName evidence="4">DUF4281 domain-containing protein</fullName>
    </recommendedName>
</protein>
<proteinExistence type="predicted"/>
<evidence type="ECO:0000313" key="2">
    <source>
        <dbReference type="EMBL" id="EIE25892.1"/>
    </source>
</evidence>
<dbReference type="InterPro" id="IPR025461">
    <property type="entry name" value="ABA4-like"/>
</dbReference>
<dbReference type="Pfam" id="PF14108">
    <property type="entry name" value="ABA4-like"/>
    <property type="match status" value="1"/>
</dbReference>
<comment type="caution">
    <text evidence="2">The sequence shown here is derived from an EMBL/GenBank/DDBJ whole genome shotgun (WGS) entry which is preliminary data.</text>
</comment>
<dbReference type="AlphaFoldDB" id="I0Z5H3"/>
<reference evidence="2 3" key="1">
    <citation type="journal article" date="2012" name="Genome Biol.">
        <title>The genome of the polar eukaryotic microalga coccomyxa subellipsoidea reveals traits of cold adaptation.</title>
        <authorList>
            <person name="Blanc G."/>
            <person name="Agarkova I."/>
            <person name="Grimwood J."/>
            <person name="Kuo A."/>
            <person name="Brueggeman A."/>
            <person name="Dunigan D."/>
            <person name="Gurnon J."/>
            <person name="Ladunga I."/>
            <person name="Lindquist E."/>
            <person name="Lucas S."/>
            <person name="Pangilinan J."/>
            <person name="Proschold T."/>
            <person name="Salamov A."/>
            <person name="Schmutz J."/>
            <person name="Weeks D."/>
            <person name="Yamada T."/>
            <person name="Claverie J.M."/>
            <person name="Grigoriev I."/>
            <person name="Van Etten J."/>
            <person name="Lomsadze A."/>
            <person name="Borodovsky M."/>
        </authorList>
    </citation>
    <scope>NUCLEOTIDE SEQUENCE [LARGE SCALE GENOMIC DNA]</scope>
    <source>
        <strain evidence="2 3">C-169</strain>
    </source>
</reference>
<keyword evidence="1" id="KW-0812">Transmembrane</keyword>
<evidence type="ECO:0008006" key="4">
    <source>
        <dbReference type="Google" id="ProtNLM"/>
    </source>
</evidence>
<sequence>MLLQPVGDFSFDKFFTYEGVKEALSSPEVVLPAWVHYVAFDLFTAKWLVQDSIANSVPHWLLVVPCLLVTMMLGPMGLLSYFVVRTITSAVRQKDATKKQ</sequence>
<feature type="transmembrane region" description="Helical" evidence="1">
    <location>
        <begin position="60"/>
        <end position="84"/>
    </location>
</feature>
<evidence type="ECO:0000256" key="1">
    <source>
        <dbReference type="SAM" id="Phobius"/>
    </source>
</evidence>